<gene>
    <name evidence="1" type="ORF">DCF19_10840</name>
</gene>
<evidence type="ECO:0000313" key="2">
    <source>
        <dbReference type="Proteomes" id="UP000249467"/>
    </source>
</evidence>
<dbReference type="AlphaFoldDB" id="A0A2W4W8P1"/>
<sequence>MAQLTIDIPDELAQRLAPYQNQISEIFARLINTSLLNESTSSTELVSNPLPTDFPTYLEILDFLVNRPTSEQIANFKVSERSQTRLQKLLQKNRDSNLLPSEIAELNLYEQLDVLMTMLKIRSYTAIQTKNSSISHSA</sequence>
<organism evidence="1 2">
    <name type="scientific">Pseudanabaena frigida</name>
    <dbReference type="NCBI Taxonomy" id="945775"/>
    <lineage>
        <taxon>Bacteria</taxon>
        <taxon>Bacillati</taxon>
        <taxon>Cyanobacteriota</taxon>
        <taxon>Cyanophyceae</taxon>
        <taxon>Pseudanabaenales</taxon>
        <taxon>Pseudanabaenaceae</taxon>
        <taxon>Pseudanabaena</taxon>
    </lineage>
</organism>
<protein>
    <submittedName>
        <fullName evidence="1">Uncharacterized protein</fullName>
    </submittedName>
</protein>
<proteinExistence type="predicted"/>
<reference evidence="1 2" key="2">
    <citation type="submission" date="2018-06" db="EMBL/GenBank/DDBJ databases">
        <title>Metagenomic assembly of (sub)arctic Cyanobacteria and their associated microbiome from non-axenic cultures.</title>
        <authorList>
            <person name="Baurain D."/>
        </authorList>
    </citation>
    <scope>NUCLEOTIDE SEQUENCE [LARGE SCALE GENOMIC DNA]</scope>
    <source>
        <strain evidence="1">ULC066bin1</strain>
    </source>
</reference>
<accession>A0A2W4W8P1</accession>
<name>A0A2W4W8P1_9CYAN</name>
<dbReference type="EMBL" id="QBML01000013">
    <property type="protein sequence ID" value="PZO40800.1"/>
    <property type="molecule type" value="Genomic_DNA"/>
</dbReference>
<comment type="caution">
    <text evidence="1">The sequence shown here is derived from an EMBL/GenBank/DDBJ whole genome shotgun (WGS) entry which is preliminary data.</text>
</comment>
<dbReference type="Proteomes" id="UP000249467">
    <property type="component" value="Unassembled WGS sequence"/>
</dbReference>
<reference evidence="1 2" key="1">
    <citation type="submission" date="2018-04" db="EMBL/GenBank/DDBJ databases">
        <authorList>
            <person name="Go L.Y."/>
            <person name="Mitchell J.A."/>
        </authorList>
    </citation>
    <scope>NUCLEOTIDE SEQUENCE [LARGE SCALE GENOMIC DNA]</scope>
    <source>
        <strain evidence="1">ULC066bin1</strain>
    </source>
</reference>
<evidence type="ECO:0000313" key="1">
    <source>
        <dbReference type="EMBL" id="PZO40800.1"/>
    </source>
</evidence>